<dbReference type="GO" id="GO:0030674">
    <property type="term" value="F:protein-macromolecule adaptor activity"/>
    <property type="evidence" value="ECO:0007669"/>
    <property type="project" value="TreeGrafter"/>
</dbReference>
<dbReference type="AlphaFoldDB" id="A0AB34KPG8"/>
<dbReference type="PANTHER" id="PTHR40422:SF1">
    <property type="entry name" value="TRANSLATION MACHINERY-ASSOCIATED PROTEIN 17"/>
    <property type="match status" value="1"/>
</dbReference>
<feature type="region of interest" description="Disordered" evidence="1">
    <location>
        <begin position="130"/>
        <end position="153"/>
    </location>
</feature>
<organism evidence="2 3">
    <name type="scientific">Cladosporium halotolerans</name>
    <dbReference type="NCBI Taxonomy" id="1052096"/>
    <lineage>
        <taxon>Eukaryota</taxon>
        <taxon>Fungi</taxon>
        <taxon>Dikarya</taxon>
        <taxon>Ascomycota</taxon>
        <taxon>Pezizomycotina</taxon>
        <taxon>Dothideomycetes</taxon>
        <taxon>Dothideomycetidae</taxon>
        <taxon>Cladosporiales</taxon>
        <taxon>Cladosporiaceae</taxon>
        <taxon>Cladosporium</taxon>
    </lineage>
</organism>
<evidence type="ECO:0000313" key="3">
    <source>
        <dbReference type="Proteomes" id="UP000803884"/>
    </source>
</evidence>
<name>A0AB34KPG8_9PEZI</name>
<dbReference type="InterPro" id="IPR038966">
    <property type="entry name" value="TMA17"/>
</dbReference>
<accession>A0AB34KPG8</accession>
<dbReference type="PANTHER" id="PTHR40422">
    <property type="entry name" value="TRANSLATION MACHINERY-ASSOCIATED PROTEIN 17"/>
    <property type="match status" value="1"/>
</dbReference>
<dbReference type="GO" id="GO:0070682">
    <property type="term" value="P:proteasome regulatory particle assembly"/>
    <property type="evidence" value="ECO:0007669"/>
    <property type="project" value="InterPro"/>
</dbReference>
<dbReference type="Proteomes" id="UP000803884">
    <property type="component" value="Unassembled WGS sequence"/>
</dbReference>
<proteinExistence type="predicted"/>
<comment type="caution">
    <text evidence="2">The sequence shown here is derived from an EMBL/GenBank/DDBJ whole genome shotgun (WGS) entry which is preliminary data.</text>
</comment>
<reference evidence="2 3" key="1">
    <citation type="journal article" date="2020" name="Microbiol. Resour. Announc.">
        <title>Draft Genome Sequence of a Cladosporium Species Isolated from the Mesophotic Ascidian Didemnum maculosum.</title>
        <authorList>
            <person name="Gioti A."/>
            <person name="Siaperas R."/>
            <person name="Nikolaivits E."/>
            <person name="Le Goff G."/>
            <person name="Ouazzani J."/>
            <person name="Kotoulas G."/>
            <person name="Topakas E."/>
        </authorList>
    </citation>
    <scope>NUCLEOTIDE SEQUENCE [LARGE SCALE GENOMIC DNA]</scope>
    <source>
        <strain evidence="2 3">TM138-S3</strain>
    </source>
</reference>
<evidence type="ECO:0000313" key="2">
    <source>
        <dbReference type="EMBL" id="KAL1586992.1"/>
    </source>
</evidence>
<evidence type="ECO:0000256" key="1">
    <source>
        <dbReference type="SAM" id="MobiDB-lite"/>
    </source>
</evidence>
<dbReference type="GeneID" id="96005427"/>
<dbReference type="RefSeq" id="XP_069230097.1">
    <property type="nucleotide sequence ID" value="XM_069372589.1"/>
</dbReference>
<sequence>MSSESRPIDPLRFAEALETLPLDALFAKAAELTNSIEQLRSSNEQMVPFADDGDQDCKDAMFENLGVITRMHERVGLIRTEVEKRGLVWPADGGPQDVRRLREFGLEGEAGEQIVVGRTEAGAADTARVNGVADETDAGATSNDGRARQSGRLTDEELRRQVEAQMELDDGEEGVHL</sequence>
<evidence type="ECO:0008006" key="4">
    <source>
        <dbReference type="Google" id="ProtNLM"/>
    </source>
</evidence>
<dbReference type="EMBL" id="JAAQHG020000012">
    <property type="protein sequence ID" value="KAL1586992.1"/>
    <property type="molecule type" value="Genomic_DNA"/>
</dbReference>
<keyword evidence="3" id="KW-1185">Reference proteome</keyword>
<gene>
    <name evidence="2" type="ORF">WHR41_03983</name>
</gene>
<protein>
    <recommendedName>
        <fullName evidence="4">Mediator complex subunit 11</fullName>
    </recommendedName>
</protein>